<keyword evidence="3" id="KW-1133">Transmembrane helix</keyword>
<evidence type="ECO:0000313" key="5">
    <source>
        <dbReference type="EMBL" id="SOV17709.1"/>
    </source>
</evidence>
<feature type="compositionally biased region" description="Low complexity" evidence="2">
    <location>
        <begin position="2774"/>
        <end position="2792"/>
    </location>
</feature>
<feature type="coiled-coil region" evidence="1">
    <location>
        <begin position="1797"/>
        <end position="1824"/>
    </location>
</feature>
<feature type="coiled-coil region" evidence="1">
    <location>
        <begin position="758"/>
        <end position="867"/>
    </location>
</feature>
<feature type="coiled-coil region" evidence="1">
    <location>
        <begin position="2432"/>
        <end position="2459"/>
    </location>
</feature>
<sequence>MRTSVVWKITCNILFILLEISSQDTVNDLSKLDDKYSLSRHYNNNSNVKKKLEYNVSNDDNSKIYSINNNYNNIDLKNVDKKRQLHKNTLIKFKNDYFKLEPTSYIQNDSWKKIYNSITPYNKKQVDIINSYDQKFLFSSFIENDNSVVEDNNILDFIDVINEKGQVLFSMQPYYIDLYTMKEALLFTTFYKSMNPNMFETINEKISHFNGTMDMNINECYSGGKNRFNYLIHSLENATTYNYDKEEYDKKLSKYRFIIDNFYKCFEKKNNDIKNELNNITTDVSKMLNQLSCKNNLCNTEYYLININLYLLHLNENSSTFNDTYLSRAKNIVESTENLIKLIQNEMENNQSLYSVMFVYDNLNVIINRYNFHLNKMNYGKEHIIELLQKDNHNNTATSKINNENISSTEYINKLFESVNLFSSYKYSYKILTQLNSLIIRNEMILNNLFNHLLKDIEKKHILSHLNINNFDSKYNTTISETESLLKSVADILKRNVKKQNINFQGVLGLNILIKGNMHSEKIIELNNAKKNLETLISSIKTIYNTIKSEKYTIENLTNNEIDKIDYIYKAQNLSSFIETIKNKEINISQNKNMIDSYYTNVQELEKQIKELCKNIESNTNINEKLKTDYERRNSYKTNIIKNLEYINTNVIDIKAIISLYNQIDNTVLNINELNNEKIINMENFFKTKEDIYNNIKTQRSNFYNNKLNELISELLPLLEYNKTNFDYDKKTISELERIEEETKLQCDKLANIKPVSINNMLINMNNELNKLNTLKDDIIKKCLDQLNTDISNINDSTVSTVLELRNKINDYKEEIDDLENYKKMISNLEYDYLYNLHEDDSALYVIKNIDVQLEQYKDIIHNIKNKITHDIHIIKTNMEESEKKVKSHMDLQERLKKHVDLKETYQITLLPLNKNQIDKNVIKEYEQEFNKTSERIYILINDINNLNEHMNVLKQFNANVYGSNINVQMLKDFNIKEDVIIDKLNEHMKIIIESDSILGSVRKDTFLDAIKKQIQLVKNKILDMDIKSLKKRAQDLLYLYLNSKTKYHDTKEINVELEENQNYNWKSIRNDIENMNTECEILDKISDELITEQKLVILHSLDKLIKEMNQKINNNINEYLKRSDDIINAIISFRSNININKYENEKYNQKINRLKELSTQLENKILETKKSLEHNKKNSNNFVIQAENVIKNNEKKFIDKQNIMNDIYNQIKYIFERIDNIDSKNSMTNVIIYVELNYEKLIYDYIYEQVENEETVSKTLMEEFKLYKEKIEELIQKDNQNKVLPFLNNLHYNDYSNKIKETYNNILKLVQNTKELNKLYQDSNDSTYKAKENNIEGEKYLKDIINYNNNLKTLLATVKELKGYIEENNIDGIYKRILENIKKTVEHDALAKIEYAKIESLYKALEMDFEKMNTIHNTSYEHLDIPNIEKQLKLIIQNKDNLTYKEKEIDMIFKKLKEYKEITLLHHNLVTEGKNTLDILIKDLSIDEESKSKYNMDELVKHMNEATQASNKATEYLVNCESNKNKFSIKEKEFKDLLIESFSLLLKRKHQEIKNNANIAMQQINQIYSKLQEKLNESIKKLNNLKGKSHLKMKEEEFLYNDKCKIAYKNVEIKIARIEHYLIQLSNISDNIDNILNKSKIAMNSIRTISNIETKIKSHNFNEEHINNIELLNTILSEKENMENEEKIMNTLSNNIIELYNEIKNNKKDYEIGFIENIKMLADQKKKYIESTKGLVNSLINKFASLFNKKYLNKYNIQENVEIYNRKIAEKYVHFNNSFIIIENNMKVSINESIHYDEAKKIRETAERELNKIEQNIDEVKNYLKYIQKTEGFRLMYYMKGYLDNIYENCSKQHSNVISDHKYIKNIIEEMRDIEDEQISLKKYNEAIKKYTGMNESINCSNEDDIINIFGSIIKCVNFSGIKILSDIKSEIIPELCLDDISQSSKKLQLIILEPEMKSQFEGESNYEEKIKEAHSYSVNVLHYLNEIEEKKRESETLINTCKNIYNKTNQLHELKLKINDIINSKENQIIQGINNITQKIEELEQLKCNTTKYEEILDKKEYEYLNSISASYKYTKTDILFKTDIKKINENFHNNLRKLYDIKNIIYTPRANVDTSINIGQINILFDENHKNINSIQSDIRTINITFDELLDKGKKCEISLYNSICINIKNKIYDNIRRIKNNQEEAQMCLHYIENNITSLDSDIHTFNNYNNEHIISSYISSNIENTHEYIINLRSLIENVERINNHINKEFIVVNQNTDIESLQKKDEILLEFYNDFKKEEENINNIYKNIHIKKLKEIENSLEKYDYLTTSFNKMIETQKSNILKNENEFKIIENTTEDKKKDIPVLNNMSLKIESVTFFNQEYRSIMNLIQDMHNLEQTNYSERLNVKQYLEYISTLIGRINEFSKMLQQYEDNKITKENLFQFNLEEIHNNIGKLKEKINNVNNKFVKLMEDVKKNEESLKDNANIKNIINNIWKNIYSIKENISKNLPEKDKLLEIENELNDMKNIMNETKRISNINEYVKTNFHEGIGYKSKEDDYKNIEDINELLYQIKRDNKRVQDELLIINHANKKLEERINYINIIFGTISSTDENTIRKFAEGYVFESTKLYDQSKQILLKLNELSDHHFKEITYLDAERIKCEEKIKRKEEEIRKQEELKKKEDELVEKFNEELIENIEIAVENEIENIWKDNNTKSEVQQKLSEAIEEKMKNKIDELTNENDDIVKDNKQMFKDKLNDELKKIKEQVKKKIDKLIIEKDEEKQKETKNTQINETNTNKNTTELINNSSDTTKIKDEENYKEMKTEEKEKENENENENQNQQNDLVKTNNDEKDINNNDSSRNSNTNKEPIHMLTDKLVDINLSPHHTLDTKEVNNKSDDILDNTLENNSIIQEDIKNRDDDNTHRNNDYKTFQRGRSLNIVIYIAGGLIIFAVIFGSISFLIFKIYKTEKYDINMSHNTFIRNDDILFQNKDQMIEVVFNEYNYNQY</sequence>
<feature type="compositionally biased region" description="Basic and acidic residues" evidence="2">
    <location>
        <begin position="2797"/>
        <end position="2818"/>
    </location>
</feature>
<feature type="coiled-coil region" evidence="1">
    <location>
        <begin position="1676"/>
        <end position="1710"/>
    </location>
</feature>
<evidence type="ECO:0000313" key="6">
    <source>
        <dbReference type="Proteomes" id="UP000831156"/>
    </source>
</evidence>
<protein>
    <submittedName>
        <fullName evidence="5">Reticulocyte binding protein 2 homologue a, putative</fullName>
    </submittedName>
</protein>
<feature type="coiled-coil region" evidence="1">
    <location>
        <begin position="1555"/>
        <end position="1589"/>
    </location>
</feature>
<dbReference type="EMBL" id="LT969436">
    <property type="protein sequence ID" value="SOV17709.1"/>
    <property type="molecule type" value="Genomic_DNA"/>
</dbReference>
<evidence type="ECO:0000256" key="1">
    <source>
        <dbReference type="SAM" id="Coils"/>
    </source>
</evidence>
<name>A0ABY1USU1_9APIC</name>
<keyword evidence="4" id="KW-0732">Signal</keyword>
<evidence type="ECO:0000256" key="3">
    <source>
        <dbReference type="SAM" id="Phobius"/>
    </source>
</evidence>
<dbReference type="Proteomes" id="UP000831156">
    <property type="component" value="Chromosome 13"/>
</dbReference>
<feature type="coiled-coil region" evidence="1">
    <location>
        <begin position="2548"/>
        <end position="2582"/>
    </location>
</feature>
<feature type="coiled-coil region" evidence="1">
    <location>
        <begin position="326"/>
        <end position="353"/>
    </location>
</feature>
<feature type="coiled-coil region" evidence="1">
    <location>
        <begin position="588"/>
        <end position="622"/>
    </location>
</feature>
<organism evidence="5 6">
    <name type="scientific">Plasmodium gaboni</name>
    <dbReference type="NCBI Taxonomy" id="647221"/>
    <lineage>
        <taxon>Eukaryota</taxon>
        <taxon>Sar</taxon>
        <taxon>Alveolata</taxon>
        <taxon>Apicomplexa</taxon>
        <taxon>Aconoidasida</taxon>
        <taxon>Haemosporida</taxon>
        <taxon>Plasmodiidae</taxon>
        <taxon>Plasmodium</taxon>
        <taxon>Plasmodium (Laverania)</taxon>
    </lineage>
</organism>
<keyword evidence="3" id="KW-0472">Membrane</keyword>
<feature type="region of interest" description="Disordered" evidence="2">
    <location>
        <begin position="2767"/>
        <end position="2854"/>
    </location>
</feature>
<feature type="coiled-coil region" evidence="1">
    <location>
        <begin position="1145"/>
        <end position="1172"/>
    </location>
</feature>
<feature type="compositionally biased region" description="Low complexity" evidence="2">
    <location>
        <begin position="2842"/>
        <end position="2852"/>
    </location>
</feature>
<feature type="chain" id="PRO_5047389361" evidence="4">
    <location>
        <begin position="24"/>
        <end position="2993"/>
    </location>
</feature>
<gene>
    <name evidence="5" type="ORF">PGABG01_1333300</name>
</gene>
<keyword evidence="6" id="KW-1185">Reference proteome</keyword>
<evidence type="ECO:0000256" key="2">
    <source>
        <dbReference type="SAM" id="MobiDB-lite"/>
    </source>
</evidence>
<evidence type="ECO:0000256" key="4">
    <source>
        <dbReference type="SAM" id="SignalP"/>
    </source>
</evidence>
<keyword evidence="3" id="KW-0812">Transmembrane</keyword>
<feature type="coiled-coil region" evidence="1">
    <location>
        <begin position="263"/>
        <end position="290"/>
    </location>
</feature>
<accession>A0ABY1USU1</accession>
<feature type="coiled-coil region" evidence="1">
    <location>
        <begin position="2644"/>
        <end position="2678"/>
    </location>
</feature>
<proteinExistence type="predicted"/>
<feature type="transmembrane region" description="Helical" evidence="3">
    <location>
        <begin position="2926"/>
        <end position="2949"/>
    </location>
</feature>
<keyword evidence="1" id="KW-0175">Coiled coil</keyword>
<reference evidence="5" key="1">
    <citation type="submission" date="2016-09" db="EMBL/GenBank/DDBJ databases">
        <authorList>
            <consortium name="Pathogen Informatics"/>
            <person name="Sun Q."/>
            <person name="Inoue M."/>
        </authorList>
    </citation>
    <scope>NUCLEOTIDE SEQUENCE</scope>
</reference>
<feature type="signal peptide" evidence="4">
    <location>
        <begin position="1"/>
        <end position="23"/>
    </location>
</feature>